<dbReference type="Proteomes" id="UP000824179">
    <property type="component" value="Unassembled WGS sequence"/>
</dbReference>
<reference evidence="2" key="1">
    <citation type="submission" date="2020-10" db="EMBL/GenBank/DDBJ databases">
        <authorList>
            <person name="Gilroy R."/>
        </authorList>
    </citation>
    <scope>NUCLEOTIDE SEQUENCE</scope>
    <source>
        <strain evidence="2">ChiW25-3613</strain>
    </source>
</reference>
<sequence>MVILRLCAIAAITAICALILKSHKSELVPLCLAAGGLIMILYAFDYVSQSVELLRQFTEQTGISSSVVRVIFKIIGIGYIVELTASSVKDLGFESIADKLVMCGRILIFLMAVPILKSLYDVIVSLIGLV</sequence>
<name>A0A9D1DBM5_9FIRM</name>
<gene>
    <name evidence="2" type="ORF">IAB90_03605</name>
</gene>
<proteinExistence type="predicted"/>
<keyword evidence="1" id="KW-0472">Membrane</keyword>
<accession>A0A9D1DBM5</accession>
<protein>
    <recommendedName>
        <fullName evidence="4">Stage III sporulation protein AD</fullName>
    </recommendedName>
</protein>
<keyword evidence="1" id="KW-0812">Transmembrane</keyword>
<feature type="transmembrane region" description="Helical" evidence="1">
    <location>
        <begin position="67"/>
        <end position="86"/>
    </location>
</feature>
<keyword evidence="1" id="KW-1133">Transmembrane helix</keyword>
<organism evidence="2 3">
    <name type="scientific">Candidatus Coproplasma stercoripullorum</name>
    <dbReference type="NCBI Taxonomy" id="2840751"/>
    <lineage>
        <taxon>Bacteria</taxon>
        <taxon>Bacillati</taxon>
        <taxon>Bacillota</taxon>
        <taxon>Clostridia</taxon>
        <taxon>Eubacteriales</taxon>
        <taxon>Candidatus Coproplasma</taxon>
    </lineage>
</organism>
<evidence type="ECO:0000313" key="3">
    <source>
        <dbReference type="Proteomes" id="UP000824179"/>
    </source>
</evidence>
<comment type="caution">
    <text evidence="2">The sequence shown here is derived from an EMBL/GenBank/DDBJ whole genome shotgun (WGS) entry which is preliminary data.</text>
</comment>
<evidence type="ECO:0008006" key="4">
    <source>
        <dbReference type="Google" id="ProtNLM"/>
    </source>
</evidence>
<dbReference type="Pfam" id="PF06686">
    <property type="entry name" value="SpoIIIAC"/>
    <property type="match status" value="1"/>
</dbReference>
<dbReference type="AlphaFoldDB" id="A0A9D1DBM5"/>
<feature type="transmembrane region" description="Helical" evidence="1">
    <location>
        <begin position="106"/>
        <end position="129"/>
    </location>
</feature>
<reference evidence="2" key="2">
    <citation type="journal article" date="2021" name="PeerJ">
        <title>Extensive microbial diversity within the chicken gut microbiome revealed by metagenomics and culture.</title>
        <authorList>
            <person name="Gilroy R."/>
            <person name="Ravi A."/>
            <person name="Getino M."/>
            <person name="Pursley I."/>
            <person name="Horton D.L."/>
            <person name="Alikhan N.F."/>
            <person name="Baker D."/>
            <person name="Gharbi K."/>
            <person name="Hall N."/>
            <person name="Watson M."/>
            <person name="Adriaenssens E.M."/>
            <person name="Foster-Nyarko E."/>
            <person name="Jarju S."/>
            <person name="Secka A."/>
            <person name="Antonio M."/>
            <person name="Oren A."/>
            <person name="Chaudhuri R.R."/>
            <person name="La Ragione R."/>
            <person name="Hildebrand F."/>
            <person name="Pallen M.J."/>
        </authorList>
    </citation>
    <scope>NUCLEOTIDE SEQUENCE</scope>
    <source>
        <strain evidence="2">ChiW25-3613</strain>
    </source>
</reference>
<evidence type="ECO:0000313" key="2">
    <source>
        <dbReference type="EMBL" id="HIR39449.1"/>
    </source>
</evidence>
<feature type="transmembrane region" description="Helical" evidence="1">
    <location>
        <begin position="27"/>
        <end position="47"/>
    </location>
</feature>
<dbReference type="InterPro" id="IPR025664">
    <property type="entry name" value="Spore_III_AC/AD"/>
</dbReference>
<dbReference type="EMBL" id="DVHB01000062">
    <property type="protein sequence ID" value="HIR39449.1"/>
    <property type="molecule type" value="Genomic_DNA"/>
</dbReference>
<evidence type="ECO:0000256" key="1">
    <source>
        <dbReference type="SAM" id="Phobius"/>
    </source>
</evidence>